<protein>
    <submittedName>
        <fullName evidence="2">Uncharacterized protein</fullName>
    </submittedName>
</protein>
<dbReference type="Gene3D" id="3.30.420.10">
    <property type="entry name" value="Ribonuclease H-like superfamily/Ribonuclease H"/>
    <property type="match status" value="1"/>
</dbReference>
<keyword evidence="3" id="KW-1185">Reference proteome</keyword>
<evidence type="ECO:0000313" key="3">
    <source>
        <dbReference type="Proteomes" id="UP000030764"/>
    </source>
</evidence>
<accession>A0A085N4H7</accession>
<dbReference type="EMBL" id="KL367556">
    <property type="protein sequence ID" value="KFD64373.1"/>
    <property type="molecule type" value="Genomic_DNA"/>
</dbReference>
<proteinExistence type="predicted"/>
<reference evidence="2 3" key="1">
    <citation type="journal article" date="2014" name="Nat. Genet.">
        <title>Genome and transcriptome of the porcine whipworm Trichuris suis.</title>
        <authorList>
            <person name="Jex A.R."/>
            <person name="Nejsum P."/>
            <person name="Schwarz E.M."/>
            <person name="Hu L."/>
            <person name="Young N.D."/>
            <person name="Hall R.S."/>
            <person name="Korhonen P.K."/>
            <person name="Liao S."/>
            <person name="Thamsborg S."/>
            <person name="Xia J."/>
            <person name="Xu P."/>
            <person name="Wang S."/>
            <person name="Scheerlinck J.P."/>
            <person name="Hofmann A."/>
            <person name="Sternberg P.W."/>
            <person name="Wang J."/>
            <person name="Gasser R.B."/>
        </authorList>
    </citation>
    <scope>NUCLEOTIDE SEQUENCE [LARGE SCALE GENOMIC DNA]</scope>
    <source>
        <strain evidence="2">DCEP-RM93F</strain>
        <strain evidence="1">DCEP-RM93M</strain>
    </source>
</reference>
<evidence type="ECO:0000313" key="2">
    <source>
        <dbReference type="EMBL" id="KFD64373.1"/>
    </source>
</evidence>
<dbReference type="AlphaFoldDB" id="A0A085N4H7"/>
<name>A0A085N4H7_9BILA</name>
<dbReference type="GO" id="GO:0003676">
    <property type="term" value="F:nucleic acid binding"/>
    <property type="evidence" value="ECO:0007669"/>
    <property type="project" value="InterPro"/>
</dbReference>
<evidence type="ECO:0000313" key="1">
    <source>
        <dbReference type="EMBL" id="KFD54685.1"/>
    </source>
</evidence>
<dbReference type="Proteomes" id="UP000030758">
    <property type="component" value="Unassembled WGS sequence"/>
</dbReference>
<gene>
    <name evidence="1" type="ORF">M513_04385</name>
    <name evidence="2" type="ORF">M514_04385</name>
</gene>
<sequence>MAPHGLTQENKDRRVDCAMKLLTKPRKFAWLDHLISSHESWVLCDTPKRTDHSLRSGSAAPNRVKADGHQKKVLLCVW</sequence>
<organism evidence="2">
    <name type="scientific">Trichuris suis</name>
    <name type="common">pig whipworm</name>
    <dbReference type="NCBI Taxonomy" id="68888"/>
    <lineage>
        <taxon>Eukaryota</taxon>
        <taxon>Metazoa</taxon>
        <taxon>Ecdysozoa</taxon>
        <taxon>Nematoda</taxon>
        <taxon>Enoplea</taxon>
        <taxon>Dorylaimia</taxon>
        <taxon>Trichinellida</taxon>
        <taxon>Trichuridae</taxon>
        <taxon>Trichuris</taxon>
    </lineage>
</organism>
<dbReference type="EMBL" id="KL363205">
    <property type="protein sequence ID" value="KFD54685.1"/>
    <property type="molecule type" value="Genomic_DNA"/>
</dbReference>
<dbReference type="Proteomes" id="UP000030764">
    <property type="component" value="Unassembled WGS sequence"/>
</dbReference>
<dbReference type="InterPro" id="IPR036397">
    <property type="entry name" value="RNaseH_sf"/>
</dbReference>